<organism evidence="2 3">
    <name type="scientific">Dreissena polymorpha</name>
    <name type="common">Zebra mussel</name>
    <name type="synonym">Mytilus polymorpha</name>
    <dbReference type="NCBI Taxonomy" id="45954"/>
    <lineage>
        <taxon>Eukaryota</taxon>
        <taxon>Metazoa</taxon>
        <taxon>Spiralia</taxon>
        <taxon>Lophotrochozoa</taxon>
        <taxon>Mollusca</taxon>
        <taxon>Bivalvia</taxon>
        <taxon>Autobranchia</taxon>
        <taxon>Heteroconchia</taxon>
        <taxon>Euheterodonta</taxon>
        <taxon>Imparidentia</taxon>
        <taxon>Neoheterodontei</taxon>
        <taxon>Myida</taxon>
        <taxon>Dreissenoidea</taxon>
        <taxon>Dreissenidae</taxon>
        <taxon>Dreissena</taxon>
    </lineage>
</organism>
<dbReference type="AlphaFoldDB" id="A0A9D4S215"/>
<evidence type="ECO:0000256" key="1">
    <source>
        <dbReference type="SAM" id="MobiDB-lite"/>
    </source>
</evidence>
<accession>A0A9D4S215</accession>
<reference evidence="2" key="1">
    <citation type="journal article" date="2019" name="bioRxiv">
        <title>The Genome of the Zebra Mussel, Dreissena polymorpha: A Resource for Invasive Species Research.</title>
        <authorList>
            <person name="McCartney M.A."/>
            <person name="Auch B."/>
            <person name="Kono T."/>
            <person name="Mallez S."/>
            <person name="Zhang Y."/>
            <person name="Obille A."/>
            <person name="Becker A."/>
            <person name="Abrahante J.E."/>
            <person name="Garbe J."/>
            <person name="Badalamenti J.P."/>
            <person name="Herman A."/>
            <person name="Mangelson H."/>
            <person name="Liachko I."/>
            <person name="Sullivan S."/>
            <person name="Sone E.D."/>
            <person name="Koren S."/>
            <person name="Silverstein K.A.T."/>
            <person name="Beckman K.B."/>
            <person name="Gohl D.M."/>
        </authorList>
    </citation>
    <scope>NUCLEOTIDE SEQUENCE</scope>
    <source>
        <strain evidence="2">Duluth1</strain>
        <tissue evidence="2">Whole animal</tissue>
    </source>
</reference>
<sequence length="84" mass="9131">MSALQTEKIARSDGACSSSGDQSHRVQWAGARPNICSRRDVVEPVRMVHIKNPEYPVGNRNSVRSALQTEKSARSEGACSSSED</sequence>
<comment type="caution">
    <text evidence="2">The sequence shown here is derived from an EMBL/GenBank/DDBJ whole genome shotgun (WGS) entry which is preliminary data.</text>
</comment>
<protein>
    <submittedName>
        <fullName evidence="2">Uncharacterized protein</fullName>
    </submittedName>
</protein>
<feature type="region of interest" description="Disordered" evidence="1">
    <location>
        <begin position="1"/>
        <end position="24"/>
    </location>
</feature>
<name>A0A9D4S215_DREPO</name>
<evidence type="ECO:0000313" key="3">
    <source>
        <dbReference type="Proteomes" id="UP000828390"/>
    </source>
</evidence>
<keyword evidence="3" id="KW-1185">Reference proteome</keyword>
<reference evidence="2" key="2">
    <citation type="submission" date="2020-11" db="EMBL/GenBank/DDBJ databases">
        <authorList>
            <person name="McCartney M.A."/>
            <person name="Auch B."/>
            <person name="Kono T."/>
            <person name="Mallez S."/>
            <person name="Becker A."/>
            <person name="Gohl D.M."/>
            <person name="Silverstein K.A.T."/>
            <person name="Koren S."/>
            <person name="Bechman K.B."/>
            <person name="Herman A."/>
            <person name="Abrahante J.E."/>
            <person name="Garbe J."/>
        </authorList>
    </citation>
    <scope>NUCLEOTIDE SEQUENCE</scope>
    <source>
        <strain evidence="2">Duluth1</strain>
        <tissue evidence="2">Whole animal</tissue>
    </source>
</reference>
<gene>
    <name evidence="2" type="ORF">DPMN_010965</name>
</gene>
<feature type="region of interest" description="Disordered" evidence="1">
    <location>
        <begin position="57"/>
        <end position="84"/>
    </location>
</feature>
<feature type="compositionally biased region" description="Polar residues" evidence="1">
    <location>
        <begin position="59"/>
        <end position="70"/>
    </location>
</feature>
<dbReference type="EMBL" id="JAIWYP010000001">
    <property type="protein sequence ID" value="KAH3886952.1"/>
    <property type="molecule type" value="Genomic_DNA"/>
</dbReference>
<proteinExistence type="predicted"/>
<evidence type="ECO:0000313" key="2">
    <source>
        <dbReference type="EMBL" id="KAH3886952.1"/>
    </source>
</evidence>
<dbReference type="Proteomes" id="UP000828390">
    <property type="component" value="Unassembled WGS sequence"/>
</dbReference>